<evidence type="ECO:0000313" key="2">
    <source>
        <dbReference type="EMBL" id="GIY74692.1"/>
    </source>
</evidence>
<protein>
    <recommendedName>
        <fullName evidence="4">Secreted protein</fullName>
    </recommendedName>
</protein>
<sequence>MLKSILLLFFVSCASVFCQDTTLLPIQKEKSHSCLYNFFRSSPFGSHVTRVTFHSTGVSQHQYSNEFWGRLKQKRRATDFPIFINPCSQSNQLLQGGVSRGRVS</sequence>
<dbReference type="AlphaFoldDB" id="A0AAV4VW70"/>
<name>A0AAV4VW70_CAEEX</name>
<dbReference type="EMBL" id="BPLR01015246">
    <property type="protein sequence ID" value="GIY74692.1"/>
    <property type="molecule type" value="Genomic_DNA"/>
</dbReference>
<evidence type="ECO:0000313" key="3">
    <source>
        <dbReference type="Proteomes" id="UP001054945"/>
    </source>
</evidence>
<keyword evidence="3" id="KW-1185">Reference proteome</keyword>
<reference evidence="2 3" key="1">
    <citation type="submission" date="2021-06" db="EMBL/GenBank/DDBJ databases">
        <title>Caerostris extrusa draft genome.</title>
        <authorList>
            <person name="Kono N."/>
            <person name="Arakawa K."/>
        </authorList>
    </citation>
    <scope>NUCLEOTIDE SEQUENCE [LARGE SCALE GENOMIC DNA]</scope>
</reference>
<dbReference type="Proteomes" id="UP001054945">
    <property type="component" value="Unassembled WGS sequence"/>
</dbReference>
<comment type="caution">
    <text evidence="2">The sequence shown here is derived from an EMBL/GenBank/DDBJ whole genome shotgun (WGS) entry which is preliminary data.</text>
</comment>
<gene>
    <name evidence="2" type="ORF">CEXT_233691</name>
</gene>
<feature type="chain" id="PRO_5043641030" description="Secreted protein" evidence="1">
    <location>
        <begin position="19"/>
        <end position="104"/>
    </location>
</feature>
<keyword evidence="1" id="KW-0732">Signal</keyword>
<evidence type="ECO:0000256" key="1">
    <source>
        <dbReference type="SAM" id="SignalP"/>
    </source>
</evidence>
<accession>A0AAV4VW70</accession>
<proteinExistence type="predicted"/>
<organism evidence="2 3">
    <name type="scientific">Caerostris extrusa</name>
    <name type="common">Bark spider</name>
    <name type="synonym">Caerostris bankana</name>
    <dbReference type="NCBI Taxonomy" id="172846"/>
    <lineage>
        <taxon>Eukaryota</taxon>
        <taxon>Metazoa</taxon>
        <taxon>Ecdysozoa</taxon>
        <taxon>Arthropoda</taxon>
        <taxon>Chelicerata</taxon>
        <taxon>Arachnida</taxon>
        <taxon>Araneae</taxon>
        <taxon>Araneomorphae</taxon>
        <taxon>Entelegynae</taxon>
        <taxon>Araneoidea</taxon>
        <taxon>Araneidae</taxon>
        <taxon>Caerostris</taxon>
    </lineage>
</organism>
<evidence type="ECO:0008006" key="4">
    <source>
        <dbReference type="Google" id="ProtNLM"/>
    </source>
</evidence>
<feature type="signal peptide" evidence="1">
    <location>
        <begin position="1"/>
        <end position="18"/>
    </location>
</feature>